<dbReference type="EMBL" id="JACRTF010000001">
    <property type="protein sequence ID" value="MBC8594292.1"/>
    <property type="molecule type" value="Genomic_DNA"/>
</dbReference>
<dbReference type="Pfam" id="PF14053">
    <property type="entry name" value="DUF4248"/>
    <property type="match status" value="1"/>
</dbReference>
<dbReference type="InterPro" id="IPR025342">
    <property type="entry name" value="DUF4248"/>
</dbReference>
<evidence type="ECO:0000313" key="1">
    <source>
        <dbReference type="EMBL" id="MBC8594292.1"/>
    </source>
</evidence>
<keyword evidence="2" id="KW-1185">Reference proteome</keyword>
<accession>A0A926F922</accession>
<protein>
    <submittedName>
        <fullName evidence="1">DUF4248 domain-containing protein</fullName>
    </submittedName>
</protein>
<dbReference type="RefSeq" id="WP_262435387.1">
    <property type="nucleotide sequence ID" value="NZ_JACRTF010000001.1"/>
</dbReference>
<sequence length="88" mass="10308">MKIKKTLNLDGCPCVKDVAIAYFPQYHDPRTAVAAFRKKIATTPQLWKELLDAEYNPNEKHLTAAQLIIIVEHWKMPDELAKFREKWQ</sequence>
<name>A0A926F922_9BACT</name>
<organism evidence="1 2">
    <name type="scientific">Jilunia laotingensis</name>
    <dbReference type="NCBI Taxonomy" id="2763675"/>
    <lineage>
        <taxon>Bacteria</taxon>
        <taxon>Pseudomonadati</taxon>
        <taxon>Bacteroidota</taxon>
        <taxon>Bacteroidia</taxon>
        <taxon>Bacteroidales</taxon>
        <taxon>Bacteroidaceae</taxon>
        <taxon>Jilunia</taxon>
    </lineage>
</organism>
<reference evidence="1" key="1">
    <citation type="submission" date="2020-08" db="EMBL/GenBank/DDBJ databases">
        <title>Genome public.</title>
        <authorList>
            <person name="Liu C."/>
            <person name="Sun Q."/>
        </authorList>
    </citation>
    <scope>NUCLEOTIDE SEQUENCE</scope>
    <source>
        <strain evidence="1">N12</strain>
    </source>
</reference>
<evidence type="ECO:0000313" key="2">
    <source>
        <dbReference type="Proteomes" id="UP000651085"/>
    </source>
</evidence>
<proteinExistence type="predicted"/>
<dbReference type="AlphaFoldDB" id="A0A926F922"/>
<dbReference type="Proteomes" id="UP000651085">
    <property type="component" value="Unassembled WGS sequence"/>
</dbReference>
<gene>
    <name evidence="1" type="ORF">H8744_13765</name>
</gene>
<comment type="caution">
    <text evidence="1">The sequence shown here is derived from an EMBL/GenBank/DDBJ whole genome shotgun (WGS) entry which is preliminary data.</text>
</comment>